<dbReference type="PRINTS" id="PR00507">
    <property type="entry name" value="N12N6MTFRASE"/>
</dbReference>
<keyword evidence="2 10" id="KW-0489">Methyltransferase</keyword>
<comment type="catalytic activity">
    <reaction evidence="7">
        <text>a 2'-deoxyadenosine in DNA + S-adenosyl-L-methionine = an N(6)-methyl-2'-deoxyadenosine in DNA + S-adenosyl-L-homocysteine + H(+)</text>
        <dbReference type="Rhea" id="RHEA:15197"/>
        <dbReference type="Rhea" id="RHEA-COMP:12418"/>
        <dbReference type="Rhea" id="RHEA-COMP:12419"/>
        <dbReference type="ChEBI" id="CHEBI:15378"/>
        <dbReference type="ChEBI" id="CHEBI:57856"/>
        <dbReference type="ChEBI" id="CHEBI:59789"/>
        <dbReference type="ChEBI" id="CHEBI:90615"/>
        <dbReference type="ChEBI" id="CHEBI:90616"/>
        <dbReference type="EC" id="2.1.1.72"/>
    </reaction>
</comment>
<reference evidence="10 11" key="1">
    <citation type="submission" date="2023-04" db="EMBL/GenBank/DDBJ databases">
        <title>Clostridium tannerae sp. nov., isolated from the fecal material of an alpaca.</title>
        <authorList>
            <person name="Miller S."/>
            <person name="Hendry M."/>
            <person name="King J."/>
            <person name="Sankaranarayanan K."/>
            <person name="Lawson P.A."/>
        </authorList>
    </citation>
    <scope>NUCLEOTIDE SEQUENCE [LARGE SCALE GENOMIC DNA]</scope>
    <source>
        <strain evidence="10 11">A1-XYC3</strain>
    </source>
</reference>
<keyword evidence="4" id="KW-0949">S-adenosyl-L-methionine</keyword>
<dbReference type="EMBL" id="JARUJP010000001">
    <property type="protein sequence ID" value="MDW8799978.1"/>
    <property type="molecule type" value="Genomic_DNA"/>
</dbReference>
<name>A0ABU4JP98_9CLOT</name>
<keyword evidence="11" id="KW-1185">Reference proteome</keyword>
<evidence type="ECO:0000256" key="2">
    <source>
        <dbReference type="ARBA" id="ARBA00022603"/>
    </source>
</evidence>
<feature type="domain" description="TaqI-like C-terminal specificity" evidence="9">
    <location>
        <begin position="437"/>
        <end position="550"/>
    </location>
</feature>
<evidence type="ECO:0000313" key="10">
    <source>
        <dbReference type="EMBL" id="MDW8799978.1"/>
    </source>
</evidence>
<evidence type="ECO:0000259" key="9">
    <source>
        <dbReference type="Pfam" id="PF12950"/>
    </source>
</evidence>
<dbReference type="EC" id="2.1.1.72" evidence="1"/>
<dbReference type="InterPro" id="IPR029063">
    <property type="entry name" value="SAM-dependent_MTases_sf"/>
</dbReference>
<dbReference type="GO" id="GO:0008168">
    <property type="term" value="F:methyltransferase activity"/>
    <property type="evidence" value="ECO:0007669"/>
    <property type="project" value="UniProtKB-KW"/>
</dbReference>
<dbReference type="Pfam" id="PF12950">
    <property type="entry name" value="TaqI_C"/>
    <property type="match status" value="1"/>
</dbReference>
<dbReference type="InterPro" id="IPR025931">
    <property type="entry name" value="TaqI_C"/>
</dbReference>
<organism evidence="10 11">
    <name type="scientific">Clostridium tanneri</name>
    <dbReference type="NCBI Taxonomy" id="3037988"/>
    <lineage>
        <taxon>Bacteria</taxon>
        <taxon>Bacillati</taxon>
        <taxon>Bacillota</taxon>
        <taxon>Clostridia</taxon>
        <taxon>Eubacteriales</taxon>
        <taxon>Clostridiaceae</taxon>
        <taxon>Clostridium</taxon>
    </lineage>
</organism>
<dbReference type="InterPro" id="IPR050953">
    <property type="entry name" value="N4_N6_ade-DNA_methylase"/>
</dbReference>
<dbReference type="Pfam" id="PF07669">
    <property type="entry name" value="Eco57I"/>
    <property type="match status" value="1"/>
</dbReference>
<dbReference type="PANTHER" id="PTHR33841:SF6">
    <property type="entry name" value="TYPE II METHYLTRANSFERASE M.HINDII"/>
    <property type="match status" value="1"/>
</dbReference>
<evidence type="ECO:0000313" key="11">
    <source>
        <dbReference type="Proteomes" id="UP001281656"/>
    </source>
</evidence>
<gene>
    <name evidence="10" type="ORF">P8V03_02280</name>
</gene>
<keyword evidence="3" id="KW-0808">Transferase</keyword>
<dbReference type="GO" id="GO:0032259">
    <property type="term" value="P:methylation"/>
    <property type="evidence" value="ECO:0007669"/>
    <property type="project" value="UniProtKB-KW"/>
</dbReference>
<comment type="caution">
    <text evidence="10">The sequence shown here is derived from an EMBL/GenBank/DDBJ whole genome shotgun (WGS) entry which is preliminary data.</text>
</comment>
<dbReference type="RefSeq" id="WP_318796613.1">
    <property type="nucleotide sequence ID" value="NZ_JARUJP010000001.1"/>
</dbReference>
<evidence type="ECO:0000256" key="4">
    <source>
        <dbReference type="ARBA" id="ARBA00022691"/>
    </source>
</evidence>
<protein>
    <recommendedName>
        <fullName evidence="1">site-specific DNA-methyltransferase (adenine-specific)</fullName>
        <ecNumber evidence="1">2.1.1.72</ecNumber>
    </recommendedName>
</protein>
<evidence type="ECO:0000256" key="5">
    <source>
        <dbReference type="ARBA" id="ARBA00022747"/>
    </source>
</evidence>
<proteinExistence type="predicted"/>
<feature type="domain" description="Type II methyltransferase M.TaqI-like" evidence="8">
    <location>
        <begin position="167"/>
        <end position="274"/>
    </location>
</feature>
<dbReference type="InterPro" id="IPR011639">
    <property type="entry name" value="MethylTrfase_TaqI-like_dom"/>
</dbReference>
<evidence type="ECO:0000256" key="3">
    <source>
        <dbReference type="ARBA" id="ARBA00022679"/>
    </source>
</evidence>
<accession>A0ABU4JP98</accession>
<keyword evidence="5" id="KW-0680">Restriction system</keyword>
<sequence length="582" mass="68527">MFENFMKKIDDLYNIILQRSDSINKLAAIDSYRIMLNIEEKNSFSDEYYKFSRINKEDGVVYTPYEIAVFIIENLIKPEDIINNPYLKILDPACGCGNLIVPCFKYLRELFLRNLQEINYKNHMSLKEEDITTHIIDYNLHGTDIDVKALKILLIDLYSISGYIKESNFAAKDFLVDNIEEKFDIFIGNPPYVGHKLVDREYSRLLKEKYKGIYKDKGDISYCFFKKAINNMSKKGKLSFITSRYFLESQSGEELRRILKGETTIHKIVDFYGIRPFKKVGIDPTIIFLSNEKVEENRIEVIKPLITKGKGKNGFYDSLFINKGNSYKSFSILERDLEDKGWSLISEKEKNIIRKIEKKGYDTLGNICNSYQGIITGCDKAFVIDDEIILKEDIEKGIVKPWIKSSFIQQNRIEGERQFLIYSNLIDKEEEYPNSIRYISEYKERLANRRECKKGFRKWYELQWGRKQEIFEGEKIIFPYKASSNRFALDKGSYFSADVYSLVLKEKGVLTYDYLLYILNSKVYEFYFKTFGKKLGEDLFEYYPNKLMELTIPYIEDCTGNEDDTYLYDYFGLTEEEIGIIE</sequence>
<dbReference type="PANTHER" id="PTHR33841">
    <property type="entry name" value="DNA METHYLTRANSFERASE YEEA-RELATED"/>
    <property type="match status" value="1"/>
</dbReference>
<evidence type="ECO:0000259" key="8">
    <source>
        <dbReference type="Pfam" id="PF07669"/>
    </source>
</evidence>
<evidence type="ECO:0000256" key="7">
    <source>
        <dbReference type="ARBA" id="ARBA00047942"/>
    </source>
</evidence>
<evidence type="ECO:0000256" key="1">
    <source>
        <dbReference type="ARBA" id="ARBA00011900"/>
    </source>
</evidence>
<dbReference type="SUPFAM" id="SSF53335">
    <property type="entry name" value="S-adenosyl-L-methionine-dependent methyltransferases"/>
    <property type="match status" value="1"/>
</dbReference>
<keyword evidence="6" id="KW-0238">DNA-binding</keyword>
<dbReference type="Gene3D" id="3.40.50.150">
    <property type="entry name" value="Vaccinia Virus protein VP39"/>
    <property type="match status" value="1"/>
</dbReference>
<evidence type="ECO:0000256" key="6">
    <source>
        <dbReference type="ARBA" id="ARBA00023125"/>
    </source>
</evidence>
<dbReference type="Proteomes" id="UP001281656">
    <property type="component" value="Unassembled WGS sequence"/>
</dbReference>